<feature type="transmembrane region" description="Helical" evidence="1">
    <location>
        <begin position="366"/>
        <end position="390"/>
    </location>
</feature>
<dbReference type="GO" id="GO:0016747">
    <property type="term" value="F:acyltransferase activity, transferring groups other than amino-acyl groups"/>
    <property type="evidence" value="ECO:0007669"/>
    <property type="project" value="InterPro"/>
</dbReference>
<dbReference type="InterPro" id="IPR002656">
    <property type="entry name" value="Acyl_transf_3_dom"/>
</dbReference>
<evidence type="ECO:0000313" key="5">
    <source>
        <dbReference type="Proteomes" id="UP000494165"/>
    </source>
</evidence>
<evidence type="ECO:0000256" key="2">
    <source>
        <dbReference type="SAM" id="SignalP"/>
    </source>
</evidence>
<comment type="caution">
    <text evidence="4">The sequence shown here is derived from an EMBL/GenBank/DDBJ whole genome shotgun (WGS) entry which is preliminary data.</text>
</comment>
<dbReference type="SMART" id="SM00703">
    <property type="entry name" value="NRF"/>
    <property type="match status" value="1"/>
</dbReference>
<feature type="chain" id="PRO_5035715050" description="Nose resistant-to-fluoxetine protein N-terminal domain-containing protein" evidence="2">
    <location>
        <begin position="31"/>
        <end position="729"/>
    </location>
</feature>
<protein>
    <recommendedName>
        <fullName evidence="3">Nose resistant-to-fluoxetine protein N-terminal domain-containing protein</fullName>
    </recommendedName>
</protein>
<feature type="transmembrane region" description="Helical" evidence="1">
    <location>
        <begin position="690"/>
        <end position="713"/>
    </location>
</feature>
<dbReference type="EMBL" id="CADEPI010000261">
    <property type="protein sequence ID" value="CAB3382229.1"/>
    <property type="molecule type" value="Genomic_DNA"/>
</dbReference>
<feature type="transmembrane region" description="Helical" evidence="1">
    <location>
        <begin position="583"/>
        <end position="605"/>
    </location>
</feature>
<evidence type="ECO:0000256" key="1">
    <source>
        <dbReference type="SAM" id="Phobius"/>
    </source>
</evidence>
<feature type="domain" description="Nose resistant-to-fluoxetine protein N-terminal" evidence="3">
    <location>
        <begin position="68"/>
        <end position="236"/>
    </location>
</feature>
<dbReference type="PANTHER" id="PTHR11161:SF71">
    <property type="entry name" value="NOSE RESISTANT-TO-FLUOXETINE PROTEIN N-TERMINAL DOMAIN-CONTAINING PROTEIN"/>
    <property type="match status" value="1"/>
</dbReference>
<keyword evidence="1" id="KW-0812">Transmembrane</keyword>
<dbReference type="InterPro" id="IPR052728">
    <property type="entry name" value="O2_lipid_transport_reg"/>
</dbReference>
<gene>
    <name evidence="4" type="ORF">CLODIP_2_CD04731</name>
</gene>
<dbReference type="OrthoDB" id="10006435at2759"/>
<dbReference type="PANTHER" id="PTHR11161">
    <property type="entry name" value="O-ACYLTRANSFERASE"/>
    <property type="match status" value="1"/>
</dbReference>
<feature type="transmembrane region" description="Helical" evidence="1">
    <location>
        <begin position="625"/>
        <end position="646"/>
    </location>
</feature>
<dbReference type="Proteomes" id="UP000494165">
    <property type="component" value="Unassembled WGS sequence"/>
</dbReference>
<feature type="signal peptide" evidence="2">
    <location>
        <begin position="1"/>
        <end position="30"/>
    </location>
</feature>
<evidence type="ECO:0000313" key="4">
    <source>
        <dbReference type="EMBL" id="CAB3382229.1"/>
    </source>
</evidence>
<feature type="transmembrane region" description="Helical" evidence="1">
    <location>
        <begin position="326"/>
        <end position="346"/>
    </location>
</feature>
<feature type="transmembrane region" description="Helical" evidence="1">
    <location>
        <begin position="410"/>
        <end position="429"/>
    </location>
</feature>
<organism evidence="4 5">
    <name type="scientific">Cloeon dipterum</name>
    <dbReference type="NCBI Taxonomy" id="197152"/>
    <lineage>
        <taxon>Eukaryota</taxon>
        <taxon>Metazoa</taxon>
        <taxon>Ecdysozoa</taxon>
        <taxon>Arthropoda</taxon>
        <taxon>Hexapoda</taxon>
        <taxon>Insecta</taxon>
        <taxon>Pterygota</taxon>
        <taxon>Palaeoptera</taxon>
        <taxon>Ephemeroptera</taxon>
        <taxon>Pisciforma</taxon>
        <taxon>Baetidae</taxon>
        <taxon>Cloeon</taxon>
    </lineage>
</organism>
<dbReference type="AlphaFoldDB" id="A0A8S1DQE1"/>
<keyword evidence="1" id="KW-1133">Transmembrane helix</keyword>
<name>A0A8S1DQE1_9INSE</name>
<keyword evidence="5" id="KW-1185">Reference proteome</keyword>
<proteinExistence type="predicted"/>
<dbReference type="InterPro" id="IPR006621">
    <property type="entry name" value="Nose-resist-to-fluoxetine_N"/>
</dbReference>
<feature type="transmembrane region" description="Helical" evidence="1">
    <location>
        <begin position="555"/>
        <end position="571"/>
    </location>
</feature>
<feature type="transmembrane region" description="Helical" evidence="1">
    <location>
        <begin position="501"/>
        <end position="522"/>
    </location>
</feature>
<feature type="transmembrane region" description="Helical" evidence="1">
    <location>
        <begin position="257"/>
        <end position="279"/>
    </location>
</feature>
<evidence type="ECO:0000259" key="3">
    <source>
        <dbReference type="SMART" id="SM00703"/>
    </source>
</evidence>
<dbReference type="Pfam" id="PF01757">
    <property type="entry name" value="Acyl_transf_3"/>
    <property type="match status" value="1"/>
</dbReference>
<reference evidence="4 5" key="1">
    <citation type="submission" date="2020-04" db="EMBL/GenBank/DDBJ databases">
        <authorList>
            <person name="Alioto T."/>
            <person name="Alioto T."/>
            <person name="Gomez Garrido J."/>
        </authorList>
    </citation>
    <scope>NUCLEOTIDE SEQUENCE [LARGE SCALE GENOMIC DNA]</scope>
</reference>
<keyword evidence="2" id="KW-0732">Signal</keyword>
<dbReference type="Pfam" id="PF20146">
    <property type="entry name" value="NRF"/>
    <property type="match status" value="1"/>
</dbReference>
<keyword evidence="1" id="KW-0472">Membrane</keyword>
<sequence>MVAPNAPQPTPPRVALVCLALLALPGPLGALAAQVAPPGAEYAGLMHHGVNLSAIMTIFAPVSERIANEQCRQDSHVFLAELHKFTLWATQMFDASVKFPTGVLYGSTYDFGNFDECMQVQSQRNDINGKYCLARIRIFPGAASSAAASTSVPDMATLTATSVAPPTSTTPVLLDTLHNESAWRKIERIAEDPSKLRRDEVHWAFCIPSSCEAEDLTVHLEDALSVYTEQYGFSVQVNVEGDMCTINKGFNLTIGDIITLSVIFLFASIVSMCTGYDLLRQFRTFKWIELKSDVGHNVVISFSAVANIRKLLAHKKSPDGLDCIHGLKLISVFLIIMGHRLMFNLGSPLVNTEFIEGFYGRIDAMILLNGPIVVDTFFTISGFLVCYLLLQEFNRRNGKLSFIALYIHRYVRLTPVYMVVLGFYATVLAKIGSGPLWQRKVGVEVERCVASWWANILYINNYVNTDQLCMFQSWYITCDFHLFIISPPIIWLLWKKPRWGEISLAFVTVISVLVAFFVTYWGKLDALLLLYMKTLSDPIANNTFREMYIPTHTRASPYFIGMAAGYLRYLIKKNDTKMPKIGVWLGWVVALVLIEGTIFSAWVFYLPGREYNALLNAIYGAFHRITWSVGTSWLILAISTGNGAFMEPILTWRPIVPLSRLTYCAFLAHGGLQLYSVASSGNPFYGSVYNLVWFTCGDIVVSFLAALALSLMFESPILSLEKIFLKRGE</sequence>
<feature type="transmembrane region" description="Helical" evidence="1">
    <location>
        <begin position="474"/>
        <end position="494"/>
    </location>
</feature>
<accession>A0A8S1DQE1</accession>
<feature type="transmembrane region" description="Helical" evidence="1">
    <location>
        <begin position="658"/>
        <end position="678"/>
    </location>
</feature>